<dbReference type="RefSeq" id="WP_225431476.1">
    <property type="nucleotide sequence ID" value="NZ_WJNA01000006.1"/>
</dbReference>
<organism evidence="1 2">
    <name type="scientific">Limosilactobacillus reuteri</name>
    <name type="common">Lactobacillus reuteri</name>
    <dbReference type="NCBI Taxonomy" id="1598"/>
    <lineage>
        <taxon>Bacteria</taxon>
        <taxon>Bacillati</taxon>
        <taxon>Bacillota</taxon>
        <taxon>Bacilli</taxon>
        <taxon>Lactobacillales</taxon>
        <taxon>Lactobacillaceae</taxon>
        <taxon>Limosilactobacillus</taxon>
    </lineage>
</organism>
<evidence type="ECO:0000313" key="1">
    <source>
        <dbReference type="EMBL" id="MRH08552.1"/>
    </source>
</evidence>
<dbReference type="EMBL" id="WJNA01000006">
    <property type="protein sequence ID" value="MRH08552.1"/>
    <property type="molecule type" value="Genomic_DNA"/>
</dbReference>
<proteinExistence type="predicted"/>
<evidence type="ECO:0000313" key="2">
    <source>
        <dbReference type="Proteomes" id="UP000472879"/>
    </source>
</evidence>
<dbReference type="Proteomes" id="UP000472879">
    <property type="component" value="Unassembled WGS sequence"/>
</dbReference>
<sequence length="172" mass="19383">MGLVPDLNEKATIRNVRNFFIKEEKYPKICRNAWMDGIKAQAGDVTGIRGSRKGNGSEKMMIYYGECARAKRAVEKAISACSLGSQDILTWHYVKQLTVAETKLHINHHLGHTSYSDADKTARLEFAEACDRISMEMNCNLEILPLFLKFNNDDDEKAGTKQEQNGNKLGLK</sequence>
<protein>
    <submittedName>
        <fullName evidence="1">Uncharacterized protein</fullName>
    </submittedName>
</protein>
<name>A0A6L5P4G6_LIMRT</name>
<accession>A0A6L5P4G6</accession>
<gene>
    <name evidence="1" type="ORF">GIX81_03635</name>
</gene>
<dbReference type="AlphaFoldDB" id="A0A6L5P4G6"/>
<comment type="caution">
    <text evidence="1">The sequence shown here is derived from an EMBL/GenBank/DDBJ whole genome shotgun (WGS) entry which is preliminary data.</text>
</comment>
<reference evidence="1 2" key="1">
    <citation type="submission" date="2019-11" db="EMBL/GenBank/DDBJ databases">
        <title>Draft genome sequence of 12 host-associated Lactobacillus reuteri rodent strains.</title>
        <authorList>
            <person name="Zhang S."/>
            <person name="Ozcam M."/>
            <person name="Van Pijkeren J.P."/>
        </authorList>
    </citation>
    <scope>NUCLEOTIDE SEQUENCE [LARGE SCALE GENOMIC DNA]</scope>
    <source>
        <strain evidence="1 2">Lr4020</strain>
    </source>
</reference>